<protein>
    <submittedName>
        <fullName evidence="2">Uncharacterized protein</fullName>
    </submittedName>
</protein>
<feature type="region of interest" description="Disordered" evidence="1">
    <location>
        <begin position="89"/>
        <end position="111"/>
    </location>
</feature>
<proteinExistence type="predicted"/>
<reference evidence="2" key="1">
    <citation type="submission" date="2016-11" db="EMBL/GenBank/DDBJ databases">
        <title>The genome sequence of Colletotrichum cuscutae.</title>
        <authorList>
            <person name="Baroncelli R."/>
        </authorList>
    </citation>
    <scope>NUCLEOTIDE SEQUENCE</scope>
    <source>
        <strain evidence="2">IMI 304802</strain>
    </source>
</reference>
<feature type="compositionally biased region" description="Basic and acidic residues" evidence="1">
    <location>
        <begin position="96"/>
        <end position="111"/>
    </location>
</feature>
<keyword evidence="3" id="KW-1185">Reference proteome</keyword>
<organism evidence="2 3">
    <name type="scientific">Colletotrichum cuscutae</name>
    <dbReference type="NCBI Taxonomy" id="1209917"/>
    <lineage>
        <taxon>Eukaryota</taxon>
        <taxon>Fungi</taxon>
        <taxon>Dikarya</taxon>
        <taxon>Ascomycota</taxon>
        <taxon>Pezizomycotina</taxon>
        <taxon>Sordariomycetes</taxon>
        <taxon>Hypocreomycetidae</taxon>
        <taxon>Glomerellales</taxon>
        <taxon>Glomerellaceae</taxon>
        <taxon>Colletotrichum</taxon>
        <taxon>Colletotrichum acutatum species complex</taxon>
    </lineage>
</organism>
<evidence type="ECO:0000313" key="2">
    <source>
        <dbReference type="EMBL" id="KAK1474202.1"/>
    </source>
</evidence>
<gene>
    <name evidence="2" type="ORF">CCUS01_17092</name>
</gene>
<accession>A0AAI9Y4A4</accession>
<evidence type="ECO:0000256" key="1">
    <source>
        <dbReference type="SAM" id="MobiDB-lite"/>
    </source>
</evidence>
<dbReference type="EMBL" id="MPDP01000164">
    <property type="protein sequence ID" value="KAK1474202.1"/>
    <property type="molecule type" value="Genomic_DNA"/>
</dbReference>
<comment type="caution">
    <text evidence="2">The sequence shown here is derived from an EMBL/GenBank/DDBJ whole genome shotgun (WGS) entry which is preliminary data.</text>
</comment>
<evidence type="ECO:0000313" key="3">
    <source>
        <dbReference type="Proteomes" id="UP001239213"/>
    </source>
</evidence>
<sequence>MGNRWFPLAICEQGCDAHAMPIFFSLPMPCCHPIHIEVPHCPSPRLHPIPSHPIHAPRPIPSHHASSTTHPLSRLSSFVVHSPQFTVHNSRTAPSTEKKEGSNKKKSQDPAGYIKKEPLCPTCCIFSLEIVRSAITVVLLLYSCALPSLSLEIDEIPGLNKPAARSTSAQLLSH</sequence>
<dbReference type="Proteomes" id="UP001239213">
    <property type="component" value="Unassembled WGS sequence"/>
</dbReference>
<dbReference type="AlphaFoldDB" id="A0AAI9Y4A4"/>
<name>A0AAI9Y4A4_9PEZI</name>